<accession>A0A0T7H442</accession>
<reference evidence="1 2" key="1">
    <citation type="submission" date="2014-08" db="EMBL/GenBank/DDBJ databases">
        <authorList>
            <person name="Chen Y.-H."/>
        </authorList>
    </citation>
    <scope>NUCLEOTIDE SEQUENCE [LARGE SCALE GENOMIC DNA]</scope>
</reference>
<evidence type="ECO:0000313" key="2">
    <source>
        <dbReference type="Proteomes" id="UP000039660"/>
    </source>
</evidence>
<protein>
    <submittedName>
        <fullName evidence="1">Uncharacterized protein</fullName>
    </submittedName>
</protein>
<evidence type="ECO:0000313" key="1">
    <source>
        <dbReference type="EMBL" id="CDZ54301.1"/>
    </source>
</evidence>
<name>A0A0T7H442_NEOGA</name>
<proteinExistence type="predicted"/>
<dbReference type="AlphaFoldDB" id="A0A0T7H442"/>
<gene>
    <name evidence="1" type="ORF">NGAL_HAMBI1189_54300</name>
</gene>
<organism evidence="1 2">
    <name type="scientific">Neorhizobium galegae bv. officinalis</name>
    <dbReference type="NCBI Taxonomy" id="323656"/>
    <lineage>
        <taxon>Bacteria</taxon>
        <taxon>Pseudomonadati</taxon>
        <taxon>Pseudomonadota</taxon>
        <taxon>Alphaproteobacteria</taxon>
        <taxon>Hyphomicrobiales</taxon>
        <taxon>Rhizobiaceae</taxon>
        <taxon>Rhizobium/Agrobacterium group</taxon>
        <taxon>Neorhizobium</taxon>
    </lineage>
</organism>
<dbReference type="EMBL" id="CCRK01000020">
    <property type="protein sequence ID" value="CDZ54301.1"/>
    <property type="molecule type" value="Genomic_DNA"/>
</dbReference>
<sequence length="198" mass="22669">MRLPIEKRSLHRRHTAIGRPVKTEGVMAQRALKNPCFQPKTERPWPEPERSLAQNFRHKKAGSTTRLMTFPIASSVMKSDISVGYRHRAALSKNLIRSRYPCCSNRSRSSTGSRPKSMDSVTFRPTLLKSKKGSSVVSTAWRPRDESDLCDLDPILVFKLVKVRFATVTRHGTKQLREMRRRLQRKFVQPDSLGLTPS</sequence>
<dbReference type="Proteomes" id="UP000039660">
    <property type="component" value="Unassembled WGS sequence"/>
</dbReference>